<organism evidence="1 2">
    <name type="scientific">Streptococcus sobrinus</name>
    <dbReference type="NCBI Taxonomy" id="1310"/>
    <lineage>
        <taxon>Bacteria</taxon>
        <taxon>Bacillati</taxon>
        <taxon>Bacillota</taxon>
        <taxon>Bacilli</taxon>
        <taxon>Lactobacillales</taxon>
        <taxon>Streptococcaceae</taxon>
        <taxon>Streptococcus</taxon>
    </lineage>
</organism>
<dbReference type="InterPro" id="IPR001360">
    <property type="entry name" value="Glyco_hydro_1"/>
</dbReference>
<keyword evidence="1" id="KW-0378">Hydrolase</keyword>
<dbReference type="InterPro" id="IPR017853">
    <property type="entry name" value="GH"/>
</dbReference>
<dbReference type="InterPro" id="IPR033132">
    <property type="entry name" value="GH_1_N_CS"/>
</dbReference>
<dbReference type="Pfam" id="PF00232">
    <property type="entry name" value="Glyco_hydro_1"/>
    <property type="match status" value="1"/>
</dbReference>
<proteinExistence type="predicted"/>
<dbReference type="PROSITE" id="PS00653">
    <property type="entry name" value="GLYCOSYL_HYDROL_F1_2"/>
    <property type="match status" value="1"/>
</dbReference>
<evidence type="ECO:0000313" key="2">
    <source>
        <dbReference type="Proteomes" id="UP000245369"/>
    </source>
</evidence>
<keyword evidence="2" id="KW-1185">Reference proteome</keyword>
<dbReference type="GO" id="GO:0016787">
    <property type="term" value="F:hydrolase activity"/>
    <property type="evidence" value="ECO:0007669"/>
    <property type="project" value="UniProtKB-KW"/>
</dbReference>
<dbReference type="Proteomes" id="UP000245369">
    <property type="component" value="Chromosome"/>
</dbReference>
<name>A0ABM6W4U6_9STRE</name>
<sequence>MRFPKDFLWGGAIAANQAEGAYLMDKRSLSFMDVVPLGEKRRSVKQGFTIIAI</sequence>
<dbReference type="GeneID" id="93923671"/>
<dbReference type="RefSeq" id="WP_002963117.1">
    <property type="nucleotide sequence ID" value="NZ_CP029490.1"/>
</dbReference>
<dbReference type="Gene3D" id="3.20.20.80">
    <property type="entry name" value="Glycosidases"/>
    <property type="match status" value="1"/>
</dbReference>
<gene>
    <name evidence="1" type="ORF">DK182_03955</name>
</gene>
<dbReference type="EMBL" id="CP029490">
    <property type="protein sequence ID" value="AWN20552.1"/>
    <property type="molecule type" value="Genomic_DNA"/>
</dbReference>
<protein>
    <submittedName>
        <fullName evidence="1">Glycoside hydrolase</fullName>
    </submittedName>
</protein>
<dbReference type="SUPFAM" id="SSF51445">
    <property type="entry name" value="(Trans)glycosidases"/>
    <property type="match status" value="1"/>
</dbReference>
<evidence type="ECO:0000313" key="1">
    <source>
        <dbReference type="EMBL" id="AWN20552.1"/>
    </source>
</evidence>
<reference evidence="1 2" key="1">
    <citation type="submission" date="2018-05" db="EMBL/GenBank/DDBJ databases">
        <title>Complete genome sequences of Streptococcus sobrinus.</title>
        <authorList>
            <person name="Sales M."/>
            <person name="Jensen P.A."/>
        </authorList>
    </citation>
    <scope>NUCLEOTIDE SEQUENCE [LARGE SCALE GENOMIC DNA]</scope>
    <source>
        <strain evidence="1 2">SL1</strain>
    </source>
</reference>
<accession>A0ABM6W4U6</accession>